<evidence type="ECO:0000313" key="1">
    <source>
        <dbReference type="EMBL" id="KAK3172575.1"/>
    </source>
</evidence>
<dbReference type="AlphaFoldDB" id="A0AAD9Z707"/>
<reference evidence="1" key="1">
    <citation type="submission" date="2022-11" db="EMBL/GenBank/DDBJ databases">
        <title>Chromosomal genome sequence assembly and mating type (MAT) locus characterization of the leprose asexual lichenized fungus Lepraria neglecta (Nyl.) Erichsen.</title>
        <authorList>
            <person name="Allen J.L."/>
            <person name="Pfeffer B."/>
        </authorList>
    </citation>
    <scope>NUCLEOTIDE SEQUENCE</scope>
    <source>
        <strain evidence="1">Allen 5258</strain>
    </source>
</reference>
<dbReference type="SUPFAM" id="SSF53335">
    <property type="entry name" value="S-adenosyl-L-methionine-dependent methyltransferases"/>
    <property type="match status" value="1"/>
</dbReference>
<gene>
    <name evidence="1" type="ORF">OEA41_005899</name>
</gene>
<evidence type="ECO:0000313" key="2">
    <source>
        <dbReference type="Proteomes" id="UP001276659"/>
    </source>
</evidence>
<accession>A0AAD9Z707</accession>
<dbReference type="Gene3D" id="3.40.50.150">
    <property type="entry name" value="Vaccinia Virus protein VP39"/>
    <property type="match status" value="1"/>
</dbReference>
<sequence>MNVNPTSLDQAPVPATTEKGLSFMSSERARFTFRHYWFDEVIRADWERLTQPLHGKKLQVLEIGCFEGASTTWILDNLMSHRESTLTSIDTFEGGMEHQEGDKANKYDIASLEGRFRANVAKCEHVGKLEVMKARSDDALVELRGKQAQFDFVYIDASHVAIDVLHDAVMSWRMLAMHGKMVFDDFTWKGYLEDCYNPRIAIQSFLHCAAPEVETKRVESQIWVTRVPNHTHPTPNPDPAHYYWDEDAGLKL</sequence>
<dbReference type="EMBL" id="JASNWA010000007">
    <property type="protein sequence ID" value="KAK3172575.1"/>
    <property type="molecule type" value="Genomic_DNA"/>
</dbReference>
<dbReference type="Proteomes" id="UP001276659">
    <property type="component" value="Unassembled WGS sequence"/>
</dbReference>
<proteinExistence type="predicted"/>
<name>A0AAD9Z707_9LECA</name>
<evidence type="ECO:0008006" key="3">
    <source>
        <dbReference type="Google" id="ProtNLM"/>
    </source>
</evidence>
<dbReference type="Pfam" id="PF13578">
    <property type="entry name" value="Methyltransf_24"/>
    <property type="match status" value="1"/>
</dbReference>
<dbReference type="InterPro" id="IPR029063">
    <property type="entry name" value="SAM-dependent_MTases_sf"/>
</dbReference>
<protein>
    <recommendedName>
        <fullName evidence="3">Methyltransferase domain-containing protein</fullName>
    </recommendedName>
</protein>
<organism evidence="1 2">
    <name type="scientific">Lepraria neglecta</name>
    <dbReference type="NCBI Taxonomy" id="209136"/>
    <lineage>
        <taxon>Eukaryota</taxon>
        <taxon>Fungi</taxon>
        <taxon>Dikarya</taxon>
        <taxon>Ascomycota</taxon>
        <taxon>Pezizomycotina</taxon>
        <taxon>Lecanoromycetes</taxon>
        <taxon>OSLEUM clade</taxon>
        <taxon>Lecanoromycetidae</taxon>
        <taxon>Lecanorales</taxon>
        <taxon>Lecanorineae</taxon>
        <taxon>Stereocaulaceae</taxon>
        <taxon>Lepraria</taxon>
    </lineage>
</organism>
<comment type="caution">
    <text evidence="1">The sequence shown here is derived from an EMBL/GenBank/DDBJ whole genome shotgun (WGS) entry which is preliminary data.</text>
</comment>
<keyword evidence="2" id="KW-1185">Reference proteome</keyword>